<keyword evidence="1" id="KW-0472">Membrane</keyword>
<accession>A0A2S9J5H2</accession>
<feature type="transmembrane region" description="Helical" evidence="1">
    <location>
        <begin position="20"/>
        <end position="41"/>
    </location>
</feature>
<organism evidence="3 4">
    <name type="scientific">Sphingobacterium haloxyli</name>
    <dbReference type="NCBI Taxonomy" id="2100533"/>
    <lineage>
        <taxon>Bacteria</taxon>
        <taxon>Pseudomonadati</taxon>
        <taxon>Bacteroidota</taxon>
        <taxon>Sphingobacteriia</taxon>
        <taxon>Sphingobacteriales</taxon>
        <taxon>Sphingobacteriaceae</taxon>
        <taxon>Sphingobacterium</taxon>
    </lineage>
</organism>
<reference evidence="3 4" key="1">
    <citation type="submission" date="2018-02" db="EMBL/GenBank/DDBJ databases">
        <title>The draft genome of Sphingobacterium sp. 5JN-11.</title>
        <authorList>
            <person name="Liu L."/>
            <person name="Li L."/>
            <person name="Liang L."/>
            <person name="Zhang X."/>
            <person name="Wang T."/>
        </authorList>
    </citation>
    <scope>NUCLEOTIDE SEQUENCE [LARGE SCALE GENOMIC DNA]</scope>
    <source>
        <strain evidence="3 4">5JN-11</strain>
    </source>
</reference>
<name>A0A2S9J5H2_9SPHI</name>
<keyword evidence="4" id="KW-1185">Reference proteome</keyword>
<dbReference type="InterPro" id="IPR050640">
    <property type="entry name" value="Bact_2-comp_sensor_kinase"/>
</dbReference>
<evidence type="ECO:0000259" key="2">
    <source>
        <dbReference type="Pfam" id="PF06580"/>
    </source>
</evidence>
<dbReference type="AlphaFoldDB" id="A0A2S9J5H2"/>
<gene>
    <name evidence="3" type="ORF">C5745_05915</name>
</gene>
<dbReference type="RefSeq" id="WP_105716075.1">
    <property type="nucleotide sequence ID" value="NZ_PVBQ01000004.1"/>
</dbReference>
<dbReference type="PANTHER" id="PTHR34220:SF7">
    <property type="entry name" value="SENSOR HISTIDINE KINASE YPDA"/>
    <property type="match status" value="1"/>
</dbReference>
<dbReference type="GO" id="GO:0000155">
    <property type="term" value="F:phosphorelay sensor kinase activity"/>
    <property type="evidence" value="ECO:0007669"/>
    <property type="project" value="InterPro"/>
</dbReference>
<feature type="transmembrane region" description="Helical" evidence="1">
    <location>
        <begin position="61"/>
        <end position="80"/>
    </location>
</feature>
<evidence type="ECO:0000313" key="4">
    <source>
        <dbReference type="Proteomes" id="UP000239711"/>
    </source>
</evidence>
<comment type="caution">
    <text evidence="3">The sequence shown here is derived from an EMBL/GenBank/DDBJ whole genome shotgun (WGS) entry which is preliminary data.</text>
</comment>
<evidence type="ECO:0000256" key="1">
    <source>
        <dbReference type="SAM" id="Phobius"/>
    </source>
</evidence>
<feature type="transmembrane region" description="Helical" evidence="1">
    <location>
        <begin position="92"/>
        <end position="110"/>
    </location>
</feature>
<dbReference type="Gene3D" id="3.30.565.10">
    <property type="entry name" value="Histidine kinase-like ATPase, C-terminal domain"/>
    <property type="match status" value="1"/>
</dbReference>
<dbReference type="Proteomes" id="UP000239711">
    <property type="component" value="Unassembled WGS sequence"/>
</dbReference>
<feature type="transmembrane region" description="Helical" evidence="1">
    <location>
        <begin position="138"/>
        <end position="159"/>
    </location>
</feature>
<proteinExistence type="predicted"/>
<dbReference type="PANTHER" id="PTHR34220">
    <property type="entry name" value="SENSOR HISTIDINE KINASE YPDA"/>
    <property type="match status" value="1"/>
</dbReference>
<keyword evidence="1" id="KW-1133">Transmembrane helix</keyword>
<sequence length="367" mass="42515">MPKNLFKSIVAFLKRNRKRLILLTLMSLVLHGTLFFMAYMANPAKTVYDFSKRFGLGINTFLFIVEAVVTYYLLIFHVILPLMHKVRIWRALAVFFVMFALKLALSYWWLFSAPQDPQNMQERLSTTAIPDNSFSWFLLWHAMFSLCDLVACFSVALMAEWIRKSKQQIILEKQKAEAELSALKHQINPHFLFNSLSFIYSKIMKSDEKTAESVLILADIMRYALAKREDVRGRVNIMEEVEHLKNVIEINQRRHDHRLNICFDEDLTNPSATIVPLVLITLVENAFKHGNLHDQSHPILIKLHTNGRELSFYIKNKKGNGIKELSNGIGLQNIRRQLDLSYGSHYTFVLEDEPSAFAVQLKIPLNS</sequence>
<evidence type="ECO:0000313" key="3">
    <source>
        <dbReference type="EMBL" id="PRD48048.1"/>
    </source>
</evidence>
<dbReference type="SUPFAM" id="SSF55874">
    <property type="entry name" value="ATPase domain of HSP90 chaperone/DNA topoisomerase II/histidine kinase"/>
    <property type="match status" value="1"/>
</dbReference>
<feature type="domain" description="Signal transduction histidine kinase internal region" evidence="2">
    <location>
        <begin position="178"/>
        <end position="259"/>
    </location>
</feature>
<dbReference type="GO" id="GO:0016020">
    <property type="term" value="C:membrane"/>
    <property type="evidence" value="ECO:0007669"/>
    <property type="project" value="InterPro"/>
</dbReference>
<dbReference type="EMBL" id="PVBQ01000004">
    <property type="protein sequence ID" value="PRD48048.1"/>
    <property type="molecule type" value="Genomic_DNA"/>
</dbReference>
<dbReference type="OrthoDB" id="9792992at2"/>
<protein>
    <recommendedName>
        <fullName evidence="2">Signal transduction histidine kinase internal region domain-containing protein</fullName>
    </recommendedName>
</protein>
<keyword evidence="1" id="KW-0812">Transmembrane</keyword>
<dbReference type="InterPro" id="IPR010559">
    <property type="entry name" value="Sig_transdc_His_kin_internal"/>
</dbReference>
<dbReference type="Pfam" id="PF06580">
    <property type="entry name" value="His_kinase"/>
    <property type="match status" value="1"/>
</dbReference>
<dbReference type="InterPro" id="IPR036890">
    <property type="entry name" value="HATPase_C_sf"/>
</dbReference>